<dbReference type="EC" id="5.4.99.25" evidence="5"/>
<dbReference type="Pfam" id="PF09157">
    <property type="entry name" value="TruB-C_2"/>
    <property type="match status" value="1"/>
</dbReference>
<dbReference type="InterPro" id="IPR002501">
    <property type="entry name" value="PsdUridine_synth_N"/>
</dbReference>
<evidence type="ECO:0000313" key="10">
    <source>
        <dbReference type="Proteomes" id="UP000320496"/>
    </source>
</evidence>
<dbReference type="InterPro" id="IPR015240">
    <property type="entry name" value="tRNA_sdUridine_synth_fam1_C"/>
</dbReference>
<dbReference type="OrthoDB" id="9802309at2"/>
<evidence type="ECO:0000313" key="9">
    <source>
        <dbReference type="EMBL" id="QDU37439.1"/>
    </source>
</evidence>
<dbReference type="GO" id="GO:0031119">
    <property type="term" value="P:tRNA pseudouridine synthesis"/>
    <property type="evidence" value="ECO:0007669"/>
    <property type="project" value="UniProtKB-UniRule"/>
</dbReference>
<evidence type="ECO:0000259" key="8">
    <source>
        <dbReference type="Pfam" id="PF16198"/>
    </source>
</evidence>
<dbReference type="NCBIfam" id="TIGR00431">
    <property type="entry name" value="TruB"/>
    <property type="match status" value="1"/>
</dbReference>
<feature type="domain" description="tRNA pseudouridylate synthase B C-terminal" evidence="8">
    <location>
        <begin position="172"/>
        <end position="212"/>
    </location>
</feature>
<dbReference type="EMBL" id="CP036275">
    <property type="protein sequence ID" value="QDU37439.1"/>
    <property type="molecule type" value="Genomic_DNA"/>
</dbReference>
<gene>
    <name evidence="5 9" type="primary">truB</name>
    <name evidence="9" type="ORF">Mal4_17510</name>
</gene>
<dbReference type="HAMAP" id="MF_01080">
    <property type="entry name" value="TruB_bact"/>
    <property type="match status" value="1"/>
</dbReference>
<dbReference type="Pfam" id="PF01509">
    <property type="entry name" value="TruB_N"/>
    <property type="match status" value="1"/>
</dbReference>
<dbReference type="GO" id="GO:0003723">
    <property type="term" value="F:RNA binding"/>
    <property type="evidence" value="ECO:0007669"/>
    <property type="project" value="InterPro"/>
</dbReference>
<evidence type="ECO:0000256" key="4">
    <source>
        <dbReference type="ARBA" id="ARBA00023235"/>
    </source>
</evidence>
<dbReference type="Pfam" id="PF16198">
    <property type="entry name" value="TruB_C_2"/>
    <property type="match status" value="1"/>
</dbReference>
<dbReference type="GO" id="GO:0160148">
    <property type="term" value="F:tRNA pseudouridine(55) synthase activity"/>
    <property type="evidence" value="ECO:0007669"/>
    <property type="project" value="UniProtKB-EC"/>
</dbReference>
<evidence type="ECO:0000256" key="5">
    <source>
        <dbReference type="HAMAP-Rule" id="MF_01080"/>
    </source>
</evidence>
<evidence type="ECO:0000256" key="3">
    <source>
        <dbReference type="ARBA" id="ARBA00022694"/>
    </source>
</evidence>
<accession>A0A517Z4Q1</accession>
<dbReference type="Gene3D" id="3.30.2350.10">
    <property type="entry name" value="Pseudouridine synthase"/>
    <property type="match status" value="1"/>
</dbReference>
<protein>
    <recommendedName>
        <fullName evidence="5">tRNA pseudouridine synthase B</fullName>
        <ecNumber evidence="5">5.4.99.25</ecNumber>
    </recommendedName>
    <alternativeName>
        <fullName evidence="5">tRNA pseudouridine(55) synthase</fullName>
        <shortName evidence="5">Psi55 synthase</shortName>
    </alternativeName>
    <alternativeName>
        <fullName evidence="5">tRNA pseudouridylate synthase</fullName>
    </alternativeName>
    <alternativeName>
        <fullName evidence="5">tRNA-uridine isomerase</fullName>
    </alternativeName>
</protein>
<dbReference type="KEGG" id="mri:Mal4_17510"/>
<dbReference type="Proteomes" id="UP000320496">
    <property type="component" value="Chromosome"/>
</dbReference>
<dbReference type="Gene3D" id="2.30.130.10">
    <property type="entry name" value="PUA domain"/>
    <property type="match status" value="1"/>
</dbReference>
<dbReference type="InterPro" id="IPR014780">
    <property type="entry name" value="tRNA_psdUridine_synth_TruB"/>
</dbReference>
<evidence type="ECO:0000256" key="2">
    <source>
        <dbReference type="ARBA" id="ARBA00005642"/>
    </source>
</evidence>
<dbReference type="InterPro" id="IPR032819">
    <property type="entry name" value="TruB_C"/>
</dbReference>
<name>A0A517Z4Q1_9PLAN</name>
<proteinExistence type="inferred from homology"/>
<evidence type="ECO:0000259" key="7">
    <source>
        <dbReference type="Pfam" id="PF09157"/>
    </source>
</evidence>
<dbReference type="GO" id="GO:1990481">
    <property type="term" value="P:mRNA pseudouridine synthesis"/>
    <property type="evidence" value="ECO:0007669"/>
    <property type="project" value="TreeGrafter"/>
</dbReference>
<dbReference type="SUPFAM" id="SSF55120">
    <property type="entry name" value="Pseudouridine synthase"/>
    <property type="match status" value="1"/>
</dbReference>
<dbReference type="InterPro" id="IPR036974">
    <property type="entry name" value="PUA_sf"/>
</dbReference>
<dbReference type="PANTHER" id="PTHR13767:SF2">
    <property type="entry name" value="PSEUDOURIDYLATE SYNTHASE TRUB1"/>
    <property type="match status" value="1"/>
</dbReference>
<dbReference type="AlphaFoldDB" id="A0A517Z4Q1"/>
<evidence type="ECO:0000256" key="1">
    <source>
        <dbReference type="ARBA" id="ARBA00000385"/>
    </source>
</evidence>
<keyword evidence="10" id="KW-1185">Reference proteome</keyword>
<feature type="domain" description="tRNA pseudouridine synthase II TruB subfamily 1 C-terminal" evidence="7">
    <location>
        <begin position="235"/>
        <end position="286"/>
    </location>
</feature>
<comment type="function">
    <text evidence="5">Responsible for synthesis of pseudouridine from uracil-55 in the psi GC loop of transfer RNAs.</text>
</comment>
<feature type="active site" description="Nucleophile" evidence="5">
    <location>
        <position position="38"/>
    </location>
</feature>
<dbReference type="PANTHER" id="PTHR13767">
    <property type="entry name" value="TRNA-PSEUDOURIDINE SYNTHASE"/>
    <property type="match status" value="1"/>
</dbReference>
<organism evidence="9 10">
    <name type="scientific">Maioricimonas rarisocia</name>
    <dbReference type="NCBI Taxonomy" id="2528026"/>
    <lineage>
        <taxon>Bacteria</taxon>
        <taxon>Pseudomonadati</taxon>
        <taxon>Planctomycetota</taxon>
        <taxon>Planctomycetia</taxon>
        <taxon>Planctomycetales</taxon>
        <taxon>Planctomycetaceae</taxon>
        <taxon>Maioricimonas</taxon>
    </lineage>
</organism>
<comment type="catalytic activity">
    <reaction evidence="1 5">
        <text>uridine(55) in tRNA = pseudouridine(55) in tRNA</text>
        <dbReference type="Rhea" id="RHEA:42532"/>
        <dbReference type="Rhea" id="RHEA-COMP:10101"/>
        <dbReference type="Rhea" id="RHEA-COMP:10102"/>
        <dbReference type="ChEBI" id="CHEBI:65314"/>
        <dbReference type="ChEBI" id="CHEBI:65315"/>
        <dbReference type="EC" id="5.4.99.25"/>
    </reaction>
</comment>
<evidence type="ECO:0000259" key="6">
    <source>
        <dbReference type="Pfam" id="PF01509"/>
    </source>
</evidence>
<comment type="similarity">
    <text evidence="2 5">Belongs to the pseudouridine synthase TruB family. Type 1 subfamily.</text>
</comment>
<keyword evidence="3 5" id="KW-0819">tRNA processing</keyword>
<keyword evidence="4 5" id="KW-0413">Isomerase</keyword>
<sequence length="293" mass="31927">MYGLLSINKPTGMTSRDVVNVVQDLVRPAKVGHAGTLDPLATGVLVVCVGPATRLVQYIQELPKQYRAQFELGKRSDTDDTEGAVEEVSDAPDISREQLESLLPQFVGRIEQTPPVYSAVKVKGQRAYERARAGKPVELKPRPVTVYRCELTRFDFPRFSLDVECGAGTYIRAIGRDLGKALGSGAVMTALQRSGVGPFDVAQAIPLDQIDAETLPRFLQDPAVAFRNYPSYQAPAEEAGLFRQGQPLRIPGVGALPDGRTIAVLDHDARFVGVGEFRSRRGLVPRLVMPEAT</sequence>
<dbReference type="InterPro" id="IPR020103">
    <property type="entry name" value="PsdUridine_synth_cat_dom_sf"/>
</dbReference>
<dbReference type="RefSeq" id="WP_145368270.1">
    <property type="nucleotide sequence ID" value="NZ_CP036275.1"/>
</dbReference>
<feature type="domain" description="Pseudouridine synthase II N-terminal" evidence="6">
    <location>
        <begin position="26"/>
        <end position="171"/>
    </location>
</feature>
<dbReference type="CDD" id="cd02573">
    <property type="entry name" value="PseudoU_synth_EcTruB"/>
    <property type="match status" value="1"/>
</dbReference>
<reference evidence="9 10" key="1">
    <citation type="submission" date="2019-02" db="EMBL/GenBank/DDBJ databases">
        <title>Deep-cultivation of Planctomycetes and their phenomic and genomic characterization uncovers novel biology.</title>
        <authorList>
            <person name="Wiegand S."/>
            <person name="Jogler M."/>
            <person name="Boedeker C."/>
            <person name="Pinto D."/>
            <person name="Vollmers J."/>
            <person name="Rivas-Marin E."/>
            <person name="Kohn T."/>
            <person name="Peeters S.H."/>
            <person name="Heuer A."/>
            <person name="Rast P."/>
            <person name="Oberbeckmann S."/>
            <person name="Bunk B."/>
            <person name="Jeske O."/>
            <person name="Meyerdierks A."/>
            <person name="Storesund J.E."/>
            <person name="Kallscheuer N."/>
            <person name="Luecker S."/>
            <person name="Lage O.M."/>
            <person name="Pohl T."/>
            <person name="Merkel B.J."/>
            <person name="Hornburger P."/>
            <person name="Mueller R.-W."/>
            <person name="Bruemmer F."/>
            <person name="Labrenz M."/>
            <person name="Spormann A.M."/>
            <person name="Op den Camp H."/>
            <person name="Overmann J."/>
            <person name="Amann R."/>
            <person name="Jetten M.S.M."/>
            <person name="Mascher T."/>
            <person name="Medema M.H."/>
            <person name="Devos D.P."/>
            <person name="Kaster A.-K."/>
            <person name="Ovreas L."/>
            <person name="Rohde M."/>
            <person name="Galperin M.Y."/>
            <person name="Jogler C."/>
        </authorList>
    </citation>
    <scope>NUCLEOTIDE SEQUENCE [LARGE SCALE GENOMIC DNA]</scope>
    <source>
        <strain evidence="9 10">Mal4</strain>
    </source>
</reference>